<evidence type="ECO:0000256" key="5">
    <source>
        <dbReference type="ARBA" id="ARBA00023136"/>
    </source>
</evidence>
<sequence>MSFTLFLSLAFAHLVAVISPGPDFFYIVKSAFQRGFINSFFSAIGIGFGVFLQCLFSILGLSVLYSIIPNLYLIIGSLGASYLVYIGLMGLISKSTEISNENPTNRTPVSALKSFFGGVTVNVLNIKAFVFFAALFGGVIDELTLNEELSISLYFFIATALWFIFLSFTLAKGIKTLINIETQNKIIKISSVSLIIVGIGLGVYIWT</sequence>
<evidence type="ECO:0000256" key="2">
    <source>
        <dbReference type="ARBA" id="ARBA00022475"/>
    </source>
</evidence>
<protein>
    <submittedName>
        <fullName evidence="7">LysE family translocator</fullName>
    </submittedName>
</protein>
<gene>
    <name evidence="7" type="ORF">DBW97_04155</name>
</gene>
<dbReference type="GO" id="GO:0015171">
    <property type="term" value="F:amino acid transmembrane transporter activity"/>
    <property type="evidence" value="ECO:0007669"/>
    <property type="project" value="TreeGrafter"/>
</dbReference>
<evidence type="ECO:0000256" key="1">
    <source>
        <dbReference type="ARBA" id="ARBA00004651"/>
    </source>
</evidence>
<dbReference type="EMBL" id="QOPD01000007">
    <property type="protein sequence ID" value="RCL37735.1"/>
    <property type="molecule type" value="Genomic_DNA"/>
</dbReference>
<evidence type="ECO:0000256" key="3">
    <source>
        <dbReference type="ARBA" id="ARBA00022692"/>
    </source>
</evidence>
<evidence type="ECO:0000313" key="7">
    <source>
        <dbReference type="EMBL" id="RCL37735.1"/>
    </source>
</evidence>
<feature type="transmembrane region" description="Helical" evidence="6">
    <location>
        <begin position="71"/>
        <end position="93"/>
    </location>
</feature>
<feature type="transmembrane region" description="Helical" evidence="6">
    <location>
        <begin position="151"/>
        <end position="174"/>
    </location>
</feature>
<feature type="transmembrane region" description="Helical" evidence="6">
    <location>
        <begin position="40"/>
        <end position="65"/>
    </location>
</feature>
<dbReference type="InterPro" id="IPR001123">
    <property type="entry name" value="LeuE-type"/>
</dbReference>
<keyword evidence="3 6" id="KW-0812">Transmembrane</keyword>
<comment type="caution">
    <text evidence="7">The sequence shown here is derived from an EMBL/GenBank/DDBJ whole genome shotgun (WGS) entry which is preliminary data.</text>
</comment>
<dbReference type="AlphaFoldDB" id="A0A368BKZ1"/>
<dbReference type="GO" id="GO:0005886">
    <property type="term" value="C:plasma membrane"/>
    <property type="evidence" value="ECO:0007669"/>
    <property type="project" value="UniProtKB-SubCell"/>
</dbReference>
<evidence type="ECO:0000256" key="6">
    <source>
        <dbReference type="SAM" id="Phobius"/>
    </source>
</evidence>
<feature type="transmembrane region" description="Helical" evidence="6">
    <location>
        <begin position="6"/>
        <end position="28"/>
    </location>
</feature>
<dbReference type="Pfam" id="PF01810">
    <property type="entry name" value="LysE"/>
    <property type="match status" value="1"/>
</dbReference>
<keyword evidence="5 6" id="KW-0472">Membrane</keyword>
<proteinExistence type="predicted"/>
<dbReference type="PANTHER" id="PTHR30086:SF17">
    <property type="entry name" value="LYSE FAMILY TRANSLOCATOR"/>
    <property type="match status" value="1"/>
</dbReference>
<name>A0A368BKZ1_9GAMM</name>
<keyword evidence="2" id="KW-1003">Cell membrane</keyword>
<comment type="subcellular location">
    <subcellularLocation>
        <location evidence="1">Cell membrane</location>
        <topology evidence="1">Multi-pass membrane protein</topology>
    </subcellularLocation>
</comment>
<accession>A0A368BKZ1</accession>
<keyword evidence="4 6" id="KW-1133">Transmembrane helix</keyword>
<feature type="transmembrane region" description="Helical" evidence="6">
    <location>
        <begin position="186"/>
        <end position="206"/>
    </location>
</feature>
<reference evidence="7 8" key="1">
    <citation type="journal article" date="2018" name="Microbiome">
        <title>Fine metagenomic profile of the Mediterranean stratified and mixed water columns revealed by assembly and recruitment.</title>
        <authorList>
            <person name="Haro-Moreno J.M."/>
            <person name="Lopez-Perez M."/>
            <person name="De La Torre J.R."/>
            <person name="Picazo A."/>
            <person name="Camacho A."/>
            <person name="Rodriguez-Valera F."/>
        </authorList>
    </citation>
    <scope>NUCLEOTIDE SEQUENCE [LARGE SCALE GENOMIC DNA]</scope>
    <source>
        <strain evidence="7">MED-G83</strain>
    </source>
</reference>
<organism evidence="7 8">
    <name type="scientific">SAR86 cluster bacterium</name>
    <dbReference type="NCBI Taxonomy" id="2030880"/>
    <lineage>
        <taxon>Bacteria</taxon>
        <taxon>Pseudomonadati</taxon>
        <taxon>Pseudomonadota</taxon>
        <taxon>Gammaproteobacteria</taxon>
        <taxon>SAR86 cluster</taxon>
    </lineage>
</organism>
<dbReference type="Proteomes" id="UP000252147">
    <property type="component" value="Unassembled WGS sequence"/>
</dbReference>
<evidence type="ECO:0000313" key="8">
    <source>
        <dbReference type="Proteomes" id="UP000252147"/>
    </source>
</evidence>
<feature type="transmembrane region" description="Helical" evidence="6">
    <location>
        <begin position="114"/>
        <end position="139"/>
    </location>
</feature>
<evidence type="ECO:0000256" key="4">
    <source>
        <dbReference type="ARBA" id="ARBA00022989"/>
    </source>
</evidence>
<dbReference type="PANTHER" id="PTHR30086">
    <property type="entry name" value="ARGININE EXPORTER PROTEIN ARGO"/>
    <property type="match status" value="1"/>
</dbReference>